<dbReference type="InterPro" id="IPR002293">
    <property type="entry name" value="AA/rel_permease1"/>
</dbReference>
<dbReference type="Pfam" id="PF13520">
    <property type="entry name" value="AA_permease_2"/>
    <property type="match status" value="1"/>
</dbReference>
<feature type="transmembrane region" description="Helical" evidence="6">
    <location>
        <begin position="182"/>
        <end position="199"/>
    </location>
</feature>
<feature type="transmembrane region" description="Helical" evidence="6">
    <location>
        <begin position="309"/>
        <end position="331"/>
    </location>
</feature>
<gene>
    <name evidence="7" type="ORF">RHTO0S_03e11386g</name>
</gene>
<keyword evidence="3 6" id="KW-1133">Transmembrane helix</keyword>
<dbReference type="Gene3D" id="1.20.1740.10">
    <property type="entry name" value="Amino acid/polyamine transporter I"/>
    <property type="match status" value="1"/>
</dbReference>
<dbReference type="GO" id="GO:0016020">
    <property type="term" value="C:membrane"/>
    <property type="evidence" value="ECO:0007669"/>
    <property type="project" value="UniProtKB-SubCell"/>
</dbReference>
<feature type="transmembrane region" description="Helical" evidence="6">
    <location>
        <begin position="506"/>
        <end position="525"/>
    </location>
</feature>
<feature type="transmembrane region" description="Helical" evidence="6">
    <location>
        <begin position="219"/>
        <end position="241"/>
    </location>
</feature>
<dbReference type="PANTHER" id="PTHR11785:SF512">
    <property type="entry name" value="SOBREMESA, ISOFORM B"/>
    <property type="match status" value="1"/>
</dbReference>
<keyword evidence="4 6" id="KW-0472">Membrane</keyword>
<feature type="transmembrane region" description="Helical" evidence="6">
    <location>
        <begin position="563"/>
        <end position="581"/>
    </location>
</feature>
<feature type="transmembrane region" description="Helical" evidence="6">
    <location>
        <begin position="150"/>
        <end position="170"/>
    </location>
</feature>
<evidence type="ECO:0000256" key="6">
    <source>
        <dbReference type="SAM" id="Phobius"/>
    </source>
</evidence>
<evidence type="ECO:0000256" key="5">
    <source>
        <dbReference type="SAM" id="MobiDB-lite"/>
    </source>
</evidence>
<dbReference type="EMBL" id="LK052938">
    <property type="protein sequence ID" value="CDR38615.1"/>
    <property type="molecule type" value="Genomic_DNA"/>
</dbReference>
<evidence type="ECO:0000256" key="1">
    <source>
        <dbReference type="ARBA" id="ARBA00004141"/>
    </source>
</evidence>
<accession>A0A061AV54</accession>
<dbReference type="PANTHER" id="PTHR11785">
    <property type="entry name" value="AMINO ACID TRANSPORTER"/>
    <property type="match status" value="1"/>
</dbReference>
<keyword evidence="2 6" id="KW-0812">Transmembrane</keyword>
<evidence type="ECO:0000313" key="7">
    <source>
        <dbReference type="EMBL" id="CDR38615.1"/>
    </source>
</evidence>
<reference evidence="7" key="1">
    <citation type="journal article" date="2014" name="Genome Announc.">
        <title>Draft genome sequence of Rhodosporidium toruloides CECT1137, an oleaginous yeast of biotechnological interest.</title>
        <authorList>
            <person name="Morin N."/>
            <person name="Calcas X."/>
            <person name="Devillers H."/>
            <person name="Durrens P."/>
            <person name="Sherman D.J."/>
            <person name="Nicaud J.-M."/>
            <person name="Neuveglise C."/>
        </authorList>
    </citation>
    <scope>NUCLEOTIDE SEQUENCE</scope>
    <source>
        <strain evidence="7">CECT1137</strain>
    </source>
</reference>
<evidence type="ECO:0000256" key="4">
    <source>
        <dbReference type="ARBA" id="ARBA00023136"/>
    </source>
</evidence>
<feature type="compositionally biased region" description="Polar residues" evidence="5">
    <location>
        <begin position="1"/>
        <end position="10"/>
    </location>
</feature>
<feature type="transmembrane region" description="Helical" evidence="6">
    <location>
        <begin position="384"/>
        <end position="405"/>
    </location>
</feature>
<dbReference type="GO" id="GO:0015179">
    <property type="term" value="F:L-amino acid transmembrane transporter activity"/>
    <property type="evidence" value="ECO:0007669"/>
    <property type="project" value="TreeGrafter"/>
</dbReference>
<feature type="transmembrane region" description="Helical" evidence="6">
    <location>
        <begin position="351"/>
        <end position="372"/>
    </location>
</feature>
<comment type="subcellular location">
    <subcellularLocation>
        <location evidence="1">Membrane</location>
        <topology evidence="1">Multi-pass membrane protein</topology>
    </subcellularLocation>
</comment>
<feature type="transmembrane region" description="Helical" evidence="6">
    <location>
        <begin position="277"/>
        <end position="297"/>
    </location>
</feature>
<name>A0A061AV54_RHOTO</name>
<dbReference type="InterPro" id="IPR050598">
    <property type="entry name" value="AminoAcid_Transporter"/>
</dbReference>
<feature type="region of interest" description="Disordered" evidence="5">
    <location>
        <begin position="1"/>
        <end position="85"/>
    </location>
</feature>
<organism evidence="7">
    <name type="scientific">Rhodotorula toruloides</name>
    <name type="common">Yeast</name>
    <name type="synonym">Rhodosporidium toruloides</name>
    <dbReference type="NCBI Taxonomy" id="5286"/>
    <lineage>
        <taxon>Eukaryota</taxon>
        <taxon>Fungi</taxon>
        <taxon>Dikarya</taxon>
        <taxon>Basidiomycota</taxon>
        <taxon>Pucciniomycotina</taxon>
        <taxon>Microbotryomycetes</taxon>
        <taxon>Sporidiobolales</taxon>
        <taxon>Sporidiobolaceae</taxon>
        <taxon>Rhodotorula</taxon>
    </lineage>
</organism>
<evidence type="ECO:0000256" key="3">
    <source>
        <dbReference type="ARBA" id="ARBA00022989"/>
    </source>
</evidence>
<feature type="compositionally biased region" description="Low complexity" evidence="5">
    <location>
        <begin position="52"/>
        <end position="61"/>
    </location>
</feature>
<evidence type="ECO:0000256" key="2">
    <source>
        <dbReference type="ARBA" id="ARBA00022692"/>
    </source>
</evidence>
<dbReference type="AlphaFoldDB" id="A0A061AV54"/>
<feature type="transmembrane region" description="Helical" evidence="6">
    <location>
        <begin position="481"/>
        <end position="500"/>
    </location>
</feature>
<proteinExistence type="predicted"/>
<dbReference type="OrthoDB" id="5982228at2759"/>
<feature type="transmembrane region" description="Helical" evidence="6">
    <location>
        <begin position="425"/>
        <end position="446"/>
    </location>
</feature>
<protein>
    <submittedName>
        <fullName evidence="7">RHTO0S03e11386g1_1</fullName>
    </submittedName>
</protein>
<sequence>MARIKNSQAQAELVGEWSRTRRAPTKGREVCLPPHPAPAMSSDAVPLEDRSGSPGRPSLSSEPISPSHTPLRTAEYDEHPSDEEDAAEGLLARADGAAGVEEKHAGFPRRARARTASFSFDFSSRLLQLEASDELSSAERGVNGGKVKEHVSFVGGVALIVGIVIGSGIFSSPGVVAAETGSVGTALLVWAIAGVLSWAGGSSFAELGTALPGNGGHQVYLNAAFGPLAAYCYSFSAVTALKPGSQAIISLISAEYLCRIFWHTAFEPDPRAAVRTIPTVAIKLVAIAGLFLISAVHAWSTKAGTRTQLVVTVFKVLALLLVFIGGIVYLITAKPASDFSFSGSSHKPAGYALALFSALWTFDGWDAANYVAKDVAPGVLPLMINSSMAVIVVLFLAANVSYFLVLPFDIATATTTIGLDFGRALAGPVGGLLFAIVISISALGALNGTLYTSSRLIVAASEQGFLPRAFSNFHKGRKTPINGILLSSTLSTIFICLGDFSSLTLFYGVAAWTWNFSAVIGLLVLRRTEPTLKRPYRTFLVTPILFASTALFLIVLSCFSRPIQSFAAFAFCVAGIAPFFLHVRQSEPRANDGLEMT</sequence>
<feature type="transmembrane region" description="Helical" evidence="6">
    <location>
        <begin position="537"/>
        <end position="557"/>
    </location>
</feature>